<dbReference type="OrthoDB" id="9786526at2"/>
<dbReference type="FunFam" id="1.10.10.10:FF:000001">
    <property type="entry name" value="LysR family transcriptional regulator"/>
    <property type="match status" value="1"/>
</dbReference>
<dbReference type="InterPro" id="IPR005119">
    <property type="entry name" value="LysR_subst-bd"/>
</dbReference>
<dbReference type="GO" id="GO:0043565">
    <property type="term" value="F:sequence-specific DNA binding"/>
    <property type="evidence" value="ECO:0007669"/>
    <property type="project" value="TreeGrafter"/>
</dbReference>
<dbReference type="GO" id="GO:0003700">
    <property type="term" value="F:DNA-binding transcription factor activity"/>
    <property type="evidence" value="ECO:0007669"/>
    <property type="project" value="InterPro"/>
</dbReference>
<dbReference type="SUPFAM" id="SSF46785">
    <property type="entry name" value="Winged helix' DNA-binding domain"/>
    <property type="match status" value="1"/>
</dbReference>
<proteinExistence type="inferred from homology"/>
<reference evidence="6 7" key="1">
    <citation type="submission" date="2017-09" db="EMBL/GenBank/DDBJ databases">
        <authorList>
            <person name="Ehlers B."/>
            <person name="Leendertz F.H."/>
        </authorList>
    </citation>
    <scope>NUCLEOTIDE SEQUENCE [LARGE SCALE GENOMIC DNA]</scope>
    <source>
        <strain evidence="6 7">DSM 16848</strain>
    </source>
</reference>
<keyword evidence="4" id="KW-0804">Transcription</keyword>
<dbReference type="InterPro" id="IPR036390">
    <property type="entry name" value="WH_DNA-bd_sf"/>
</dbReference>
<organism evidence="6 7">
    <name type="scientific">Alysiella filiformis DSM 16848</name>
    <dbReference type="NCBI Taxonomy" id="1120981"/>
    <lineage>
        <taxon>Bacteria</taxon>
        <taxon>Pseudomonadati</taxon>
        <taxon>Pseudomonadota</taxon>
        <taxon>Betaproteobacteria</taxon>
        <taxon>Neisseriales</taxon>
        <taxon>Neisseriaceae</taxon>
        <taxon>Alysiella</taxon>
    </lineage>
</organism>
<evidence type="ECO:0000256" key="4">
    <source>
        <dbReference type="ARBA" id="ARBA00023163"/>
    </source>
</evidence>
<protein>
    <submittedName>
        <fullName evidence="6">Transcriptional regulator</fullName>
    </submittedName>
</protein>
<dbReference type="Gene3D" id="3.40.190.290">
    <property type="match status" value="1"/>
</dbReference>
<dbReference type="InterPro" id="IPR000847">
    <property type="entry name" value="LysR_HTH_N"/>
</dbReference>
<name>A0A286ESF6_9NEIS</name>
<dbReference type="Pfam" id="PF03466">
    <property type="entry name" value="LysR_substrate"/>
    <property type="match status" value="1"/>
</dbReference>
<dbReference type="EMBL" id="OCNF01000036">
    <property type="protein sequence ID" value="SOD73813.1"/>
    <property type="molecule type" value="Genomic_DNA"/>
</dbReference>
<dbReference type="InterPro" id="IPR058163">
    <property type="entry name" value="LysR-type_TF_proteobact-type"/>
</dbReference>
<feature type="domain" description="HTH lysR-type" evidence="5">
    <location>
        <begin position="1"/>
        <end position="59"/>
    </location>
</feature>
<dbReference type="PANTHER" id="PTHR30537">
    <property type="entry name" value="HTH-TYPE TRANSCRIPTIONAL REGULATOR"/>
    <property type="match status" value="1"/>
</dbReference>
<dbReference type="PROSITE" id="PS50931">
    <property type="entry name" value="HTH_LYSR"/>
    <property type="match status" value="1"/>
</dbReference>
<dbReference type="Pfam" id="PF00126">
    <property type="entry name" value="HTH_1"/>
    <property type="match status" value="1"/>
</dbReference>
<dbReference type="SUPFAM" id="SSF53850">
    <property type="entry name" value="Periplasmic binding protein-like II"/>
    <property type="match status" value="1"/>
</dbReference>
<accession>A0A286ESF6</accession>
<evidence type="ECO:0000256" key="3">
    <source>
        <dbReference type="ARBA" id="ARBA00023125"/>
    </source>
</evidence>
<gene>
    <name evidence="6" type="ORF">SAMN02746062_02298</name>
</gene>
<sequence length="291" mass="32713">MPHFDDLYLFLTIVQTGSFTKAGEKLGVSKSALSQSISHLENRLNIRLLNRTTRSVSPTPEGLSLYNDLAPHYFAIGEGLAKLTEHQAHITGTVRINANELAIQTVILPKLAPILSQNPHIVVEIYSDNRFVDIVAEGFDMRVRLGGTVASGMIAVKISQMVQITLVATPNYLKNKDIPKTISDLNHHHLINLQLDKNKPPMDWEFWVNDKVVSYTPKSQILMNGNLLDAILQDLGIGLVGLSQVERFIKTGELVEILPEFRMTYEPFYAYYPSRKHHSKAFEVVLNALRE</sequence>
<keyword evidence="7" id="KW-1185">Reference proteome</keyword>
<dbReference type="Gene3D" id="1.10.10.10">
    <property type="entry name" value="Winged helix-like DNA-binding domain superfamily/Winged helix DNA-binding domain"/>
    <property type="match status" value="1"/>
</dbReference>
<dbReference type="PANTHER" id="PTHR30537:SF1">
    <property type="entry name" value="HTH-TYPE TRANSCRIPTIONAL REGULATOR PGRR"/>
    <property type="match status" value="1"/>
</dbReference>
<keyword evidence="2" id="KW-0805">Transcription regulation</keyword>
<comment type="similarity">
    <text evidence="1">Belongs to the LysR transcriptional regulatory family.</text>
</comment>
<evidence type="ECO:0000313" key="6">
    <source>
        <dbReference type="EMBL" id="SOD73813.1"/>
    </source>
</evidence>
<evidence type="ECO:0000256" key="1">
    <source>
        <dbReference type="ARBA" id="ARBA00009437"/>
    </source>
</evidence>
<dbReference type="AlphaFoldDB" id="A0A286ESF6"/>
<evidence type="ECO:0000256" key="2">
    <source>
        <dbReference type="ARBA" id="ARBA00023015"/>
    </source>
</evidence>
<keyword evidence="3" id="KW-0238">DNA-binding</keyword>
<dbReference type="PRINTS" id="PR00039">
    <property type="entry name" value="HTHLYSR"/>
</dbReference>
<dbReference type="RefSeq" id="WP_097115235.1">
    <property type="nucleotide sequence ID" value="NZ_CP083931.1"/>
</dbReference>
<dbReference type="Proteomes" id="UP000219669">
    <property type="component" value="Unassembled WGS sequence"/>
</dbReference>
<evidence type="ECO:0000259" key="5">
    <source>
        <dbReference type="PROSITE" id="PS50931"/>
    </source>
</evidence>
<evidence type="ECO:0000313" key="7">
    <source>
        <dbReference type="Proteomes" id="UP000219669"/>
    </source>
</evidence>
<dbReference type="GO" id="GO:0006351">
    <property type="term" value="P:DNA-templated transcription"/>
    <property type="evidence" value="ECO:0007669"/>
    <property type="project" value="TreeGrafter"/>
</dbReference>
<dbReference type="InterPro" id="IPR036388">
    <property type="entry name" value="WH-like_DNA-bd_sf"/>
</dbReference>